<comment type="caution">
    <text evidence="11">The sequence shown here is derived from an EMBL/GenBank/DDBJ whole genome shotgun (WGS) entry which is preliminary data.</text>
</comment>
<dbReference type="SUPFAM" id="SSF103506">
    <property type="entry name" value="Mitochondrial carrier"/>
    <property type="match status" value="1"/>
</dbReference>
<evidence type="ECO:0008006" key="13">
    <source>
        <dbReference type="Google" id="ProtNLM"/>
    </source>
</evidence>
<evidence type="ECO:0000256" key="10">
    <source>
        <dbReference type="RuleBase" id="RU000488"/>
    </source>
</evidence>
<comment type="similarity">
    <text evidence="2 10">Belongs to the mitochondrial carrier (TC 2.A.29) family.</text>
</comment>
<evidence type="ECO:0000256" key="7">
    <source>
        <dbReference type="ARBA" id="ARBA00023128"/>
    </source>
</evidence>
<reference evidence="11" key="1">
    <citation type="submission" date="2020-09" db="EMBL/GenBank/DDBJ databases">
        <authorList>
            <person name="Kikuchi T."/>
        </authorList>
    </citation>
    <scope>NUCLEOTIDE SEQUENCE</scope>
    <source>
        <strain evidence="11">SH1</strain>
    </source>
</reference>
<evidence type="ECO:0000256" key="9">
    <source>
        <dbReference type="PROSITE-ProRule" id="PRU00282"/>
    </source>
</evidence>
<dbReference type="AlphaFoldDB" id="A0A811K1W3"/>
<keyword evidence="6" id="KW-1133">Transmembrane helix</keyword>
<dbReference type="Gene3D" id="1.50.40.10">
    <property type="entry name" value="Mitochondrial carrier domain"/>
    <property type="match status" value="1"/>
</dbReference>
<gene>
    <name evidence="11" type="ORF">BOKJ2_LOCUS2789</name>
</gene>
<dbReference type="EMBL" id="CAJFCW020000002">
    <property type="protein sequence ID" value="CAG9089768.1"/>
    <property type="molecule type" value="Genomic_DNA"/>
</dbReference>
<evidence type="ECO:0000256" key="8">
    <source>
        <dbReference type="ARBA" id="ARBA00023136"/>
    </source>
</evidence>
<proteinExistence type="inferred from homology"/>
<keyword evidence="4" id="KW-0677">Repeat</keyword>
<keyword evidence="3 9" id="KW-0812">Transmembrane</keyword>
<feature type="repeat" description="Solcar" evidence="9">
    <location>
        <begin position="125"/>
        <end position="217"/>
    </location>
</feature>
<dbReference type="Pfam" id="PF00153">
    <property type="entry name" value="Mito_carr"/>
    <property type="match status" value="1"/>
</dbReference>
<dbReference type="PANTHER" id="PTHR10780:SF18">
    <property type="entry name" value="LD43650P"/>
    <property type="match status" value="1"/>
</dbReference>
<sequence length="326" mass="37341">MSDVCASAWQSAVFDVAVYPLTSARTLIELGFEPYPLRHPTMKVFFGCDTLFLPNLYSYVYRTIQDHGVWALYRGVEACAVRTFLFNGAVTLTFNLMRTHVPNMGGEPVRPNVKDYKLTHYESFRRRFRSLIRQTFIQTIAVVATQPLLVCMVREIAQHIRNETTYGYVHETLMKIGEEEGLPGLFAGLIPTLLSSYFCNWSLGAVGFVLDRFIWPYKKGYEPEDPQSLLRPKALSTIFIDKFLINPGGQRYRNVSRMMCVTGTSLKAATIPYAYSFVHWTEAFGFLRKENLLSRGCYTIFRVHYGAVFKDPKTQQLFATTSLRAF</sequence>
<evidence type="ECO:0000256" key="4">
    <source>
        <dbReference type="ARBA" id="ARBA00022737"/>
    </source>
</evidence>
<evidence type="ECO:0000256" key="5">
    <source>
        <dbReference type="ARBA" id="ARBA00022787"/>
    </source>
</evidence>
<evidence type="ECO:0000256" key="6">
    <source>
        <dbReference type="ARBA" id="ARBA00022989"/>
    </source>
</evidence>
<evidence type="ECO:0000313" key="11">
    <source>
        <dbReference type="EMBL" id="CAD5209642.1"/>
    </source>
</evidence>
<evidence type="ECO:0000256" key="2">
    <source>
        <dbReference type="ARBA" id="ARBA00006375"/>
    </source>
</evidence>
<dbReference type="GO" id="GO:0005741">
    <property type="term" value="C:mitochondrial outer membrane"/>
    <property type="evidence" value="ECO:0007669"/>
    <property type="project" value="UniProtKB-SubCell"/>
</dbReference>
<dbReference type="InterPro" id="IPR023395">
    <property type="entry name" value="MCP_dom_sf"/>
</dbReference>
<keyword evidence="10" id="KW-0813">Transport</keyword>
<evidence type="ECO:0000256" key="3">
    <source>
        <dbReference type="ARBA" id="ARBA00022692"/>
    </source>
</evidence>
<dbReference type="EMBL" id="CAJFDH010000002">
    <property type="protein sequence ID" value="CAD5209642.1"/>
    <property type="molecule type" value="Genomic_DNA"/>
</dbReference>
<keyword evidence="8 9" id="KW-0472">Membrane</keyword>
<dbReference type="Proteomes" id="UP000783686">
    <property type="component" value="Unassembled WGS sequence"/>
</dbReference>
<dbReference type="PANTHER" id="PTHR10780">
    <property type="entry name" value="MITOCHONDRIAL CARRIER HOMOLOG"/>
    <property type="match status" value="1"/>
</dbReference>
<keyword evidence="7" id="KW-0496">Mitochondrion</keyword>
<dbReference type="OrthoDB" id="10253709at2759"/>
<organism evidence="11 12">
    <name type="scientific">Bursaphelenchus okinawaensis</name>
    <dbReference type="NCBI Taxonomy" id="465554"/>
    <lineage>
        <taxon>Eukaryota</taxon>
        <taxon>Metazoa</taxon>
        <taxon>Ecdysozoa</taxon>
        <taxon>Nematoda</taxon>
        <taxon>Chromadorea</taxon>
        <taxon>Rhabditida</taxon>
        <taxon>Tylenchina</taxon>
        <taxon>Tylenchomorpha</taxon>
        <taxon>Aphelenchoidea</taxon>
        <taxon>Aphelenchoididae</taxon>
        <taxon>Bursaphelenchus</taxon>
    </lineage>
</organism>
<comment type="subcellular location">
    <subcellularLocation>
        <location evidence="1">Mitochondrion outer membrane</location>
        <topology evidence="1">Multi-pass membrane protein</topology>
    </subcellularLocation>
</comment>
<evidence type="ECO:0000313" key="12">
    <source>
        <dbReference type="Proteomes" id="UP000614601"/>
    </source>
</evidence>
<protein>
    <recommendedName>
        <fullName evidence="13">Mitochondrial carrier protein</fullName>
    </recommendedName>
</protein>
<keyword evidence="5" id="KW-1000">Mitochondrion outer membrane</keyword>
<dbReference type="PROSITE" id="PS50920">
    <property type="entry name" value="SOLCAR"/>
    <property type="match status" value="1"/>
</dbReference>
<dbReference type="Proteomes" id="UP000614601">
    <property type="component" value="Unassembled WGS sequence"/>
</dbReference>
<keyword evidence="12" id="KW-1185">Reference proteome</keyword>
<accession>A0A811K1W3</accession>
<dbReference type="InterPro" id="IPR018108">
    <property type="entry name" value="MCP_transmembrane"/>
</dbReference>
<name>A0A811K1W3_9BILA</name>
<evidence type="ECO:0000256" key="1">
    <source>
        <dbReference type="ARBA" id="ARBA00004374"/>
    </source>
</evidence>